<organism evidence="5 6">
    <name type="scientific">Delftia acidovorans</name>
    <name type="common">Pseudomonas acidovorans</name>
    <name type="synonym">Comamonas acidovorans</name>
    <dbReference type="NCBI Taxonomy" id="80866"/>
    <lineage>
        <taxon>Bacteria</taxon>
        <taxon>Pseudomonadati</taxon>
        <taxon>Pseudomonadota</taxon>
        <taxon>Betaproteobacteria</taxon>
        <taxon>Burkholderiales</taxon>
        <taxon>Comamonadaceae</taxon>
        <taxon>Delftia</taxon>
    </lineage>
</organism>
<feature type="domain" description="Tubulin/FtsZ GTPase" evidence="3">
    <location>
        <begin position="16"/>
        <end position="161"/>
    </location>
</feature>
<evidence type="ECO:0000313" key="5">
    <source>
        <dbReference type="EMBL" id="QPS11543.1"/>
    </source>
</evidence>
<dbReference type="InterPro" id="IPR037103">
    <property type="entry name" value="Tubulin/FtsZ-like_C"/>
</dbReference>
<evidence type="ECO:0008006" key="7">
    <source>
        <dbReference type="Google" id="ProtNLM"/>
    </source>
</evidence>
<dbReference type="InterPro" id="IPR003008">
    <property type="entry name" value="Tubulin_FtsZ_GTPase"/>
</dbReference>
<keyword evidence="2" id="KW-0342">GTP-binding</keyword>
<keyword evidence="1" id="KW-0547">Nucleotide-binding</keyword>
<dbReference type="InterPro" id="IPR018316">
    <property type="entry name" value="Tubulin/FtsZ_2-layer-sand-dom"/>
</dbReference>
<dbReference type="SMART" id="SM00864">
    <property type="entry name" value="Tubulin"/>
    <property type="match status" value="1"/>
</dbReference>
<proteinExistence type="predicted"/>
<dbReference type="GO" id="GO:0032153">
    <property type="term" value="C:cell division site"/>
    <property type="evidence" value="ECO:0007669"/>
    <property type="project" value="TreeGrafter"/>
</dbReference>
<dbReference type="GO" id="GO:0005737">
    <property type="term" value="C:cytoplasm"/>
    <property type="evidence" value="ECO:0007669"/>
    <property type="project" value="TreeGrafter"/>
</dbReference>
<evidence type="ECO:0000256" key="2">
    <source>
        <dbReference type="ARBA" id="ARBA00023134"/>
    </source>
</evidence>
<dbReference type="SUPFAM" id="SSF52490">
    <property type="entry name" value="Tubulin nucleotide-binding domain-like"/>
    <property type="match status" value="1"/>
</dbReference>
<evidence type="ECO:0000259" key="3">
    <source>
        <dbReference type="SMART" id="SM00864"/>
    </source>
</evidence>
<gene>
    <name evidence="5" type="ORF">I6G66_22975</name>
</gene>
<dbReference type="InterPro" id="IPR008280">
    <property type="entry name" value="Tub_FtsZ_C"/>
</dbReference>
<dbReference type="Pfam" id="PF12327">
    <property type="entry name" value="FtsZ_C"/>
    <property type="match status" value="1"/>
</dbReference>
<protein>
    <recommendedName>
        <fullName evidence="7">Cell division protein FtsZ</fullName>
    </recommendedName>
</protein>
<dbReference type="InterPro" id="IPR024757">
    <property type="entry name" value="FtsZ_C"/>
</dbReference>
<dbReference type="EMBL" id="CP065668">
    <property type="protein sequence ID" value="QPS11543.1"/>
    <property type="molecule type" value="Genomic_DNA"/>
</dbReference>
<accession>A0A7T2SA98</accession>
<dbReference type="GO" id="GO:0051301">
    <property type="term" value="P:cell division"/>
    <property type="evidence" value="ECO:0007669"/>
    <property type="project" value="TreeGrafter"/>
</dbReference>
<dbReference type="Gene3D" id="3.30.1330.20">
    <property type="entry name" value="Tubulin/FtsZ, C-terminal domain"/>
    <property type="match status" value="1"/>
</dbReference>
<dbReference type="PANTHER" id="PTHR30314">
    <property type="entry name" value="CELL DIVISION PROTEIN FTSZ-RELATED"/>
    <property type="match status" value="1"/>
</dbReference>
<dbReference type="InterPro" id="IPR036525">
    <property type="entry name" value="Tubulin/FtsZ_GTPase_sf"/>
</dbReference>
<dbReference type="SMART" id="SM00865">
    <property type="entry name" value="Tubulin_C"/>
    <property type="match status" value="1"/>
</dbReference>
<dbReference type="AlphaFoldDB" id="A0A7T2SA98"/>
<dbReference type="InterPro" id="IPR045061">
    <property type="entry name" value="FtsZ/CetZ"/>
</dbReference>
<evidence type="ECO:0000259" key="4">
    <source>
        <dbReference type="SMART" id="SM00865"/>
    </source>
</evidence>
<dbReference type="SUPFAM" id="SSF55307">
    <property type="entry name" value="Tubulin C-terminal domain-like"/>
    <property type="match status" value="1"/>
</dbReference>
<dbReference type="PANTHER" id="PTHR30314:SF3">
    <property type="entry name" value="MITOCHONDRIAL DIVISION PROTEIN FSZA"/>
    <property type="match status" value="1"/>
</dbReference>
<dbReference type="GO" id="GO:0005525">
    <property type="term" value="F:GTP binding"/>
    <property type="evidence" value="ECO:0007669"/>
    <property type="project" value="UniProtKB-KW"/>
</dbReference>
<dbReference type="GO" id="GO:0003924">
    <property type="term" value="F:GTPase activity"/>
    <property type="evidence" value="ECO:0007669"/>
    <property type="project" value="InterPro"/>
</dbReference>
<dbReference type="Proteomes" id="UP000594778">
    <property type="component" value="Chromosome"/>
</dbReference>
<dbReference type="Gene3D" id="3.40.50.1440">
    <property type="entry name" value="Tubulin/FtsZ, GTPase domain"/>
    <property type="match status" value="2"/>
</dbReference>
<feature type="domain" description="Tubulin/FtsZ 2-layer sandwich" evidence="4">
    <location>
        <begin position="163"/>
        <end position="273"/>
    </location>
</feature>
<reference evidence="5 6" key="1">
    <citation type="submission" date="2020-12" db="EMBL/GenBank/DDBJ databases">
        <title>FDA dAtabase for Regulatory Grade micrObial Sequences (FDA-ARGOS): Supporting development and validation of Infectious Disease Dx tests.</title>
        <authorList>
            <person name="Sproer C."/>
            <person name="Gronow S."/>
            <person name="Severitt S."/>
            <person name="Schroder I."/>
            <person name="Tallon L."/>
            <person name="Sadzewicz L."/>
            <person name="Zhao X."/>
            <person name="Boylan J."/>
            <person name="Ott S."/>
            <person name="Bowen H."/>
            <person name="Vavikolanu K."/>
            <person name="Mehta A."/>
            <person name="Aluvathingal J."/>
            <person name="Nadendla S."/>
            <person name="Lowell S."/>
            <person name="Myers T."/>
            <person name="Yan Y."/>
            <person name="Sichtig H."/>
        </authorList>
    </citation>
    <scope>NUCLEOTIDE SEQUENCE [LARGE SCALE GENOMIC DNA]</scope>
    <source>
        <strain evidence="5 6">FDAARGOS_909</strain>
    </source>
</reference>
<sequence>MHIGMSEAENFELGTRIKVIGIGSGGSHAINHLIECGMRGVEFICTHSGAQALPSSRAHRTIELCRAPVEHVHAALAGTDLLFITAGRGGGADLEAAVAIARAAREMDILTVGLAATPREDTALAKLEAHVDSLIVTNDGALHGMLKTVVSEIAAILNEYGHVNVDFTDVSTVMRGPGRAMAGSAQASGPHRARIAAEHAVEGLDLSDAKALLVLVTAAKGSLKLSESRQAMAAINAGSSPSAHVIFGAAFDESLGDSIRVTVVATGVARQQH</sequence>
<evidence type="ECO:0000313" key="6">
    <source>
        <dbReference type="Proteomes" id="UP000594778"/>
    </source>
</evidence>
<evidence type="ECO:0000256" key="1">
    <source>
        <dbReference type="ARBA" id="ARBA00022741"/>
    </source>
</evidence>
<name>A0A7T2SA98_DELAC</name>